<keyword evidence="4 8" id="KW-1003">Cell membrane</keyword>
<feature type="transmembrane region" description="Helical" evidence="8">
    <location>
        <begin position="252"/>
        <end position="269"/>
    </location>
</feature>
<feature type="transmembrane region" description="Helical" evidence="8">
    <location>
        <begin position="40"/>
        <end position="58"/>
    </location>
</feature>
<evidence type="ECO:0000256" key="1">
    <source>
        <dbReference type="ARBA" id="ARBA00004651"/>
    </source>
</evidence>
<keyword evidence="5 8" id="KW-0812">Transmembrane</keyword>
<feature type="transmembrane region" description="Helical" evidence="8">
    <location>
        <begin position="70"/>
        <end position="91"/>
    </location>
</feature>
<feature type="transmembrane region" description="Helical" evidence="8">
    <location>
        <begin position="195"/>
        <end position="214"/>
    </location>
</feature>
<evidence type="ECO:0000256" key="8">
    <source>
        <dbReference type="RuleBase" id="RU365092"/>
    </source>
</evidence>
<comment type="function">
    <text evidence="8">Uptake of L-lactate across the membrane. Can also transport D-lactate and glycolate.</text>
</comment>
<comment type="caution">
    <text evidence="9">The sequence shown here is derived from an EMBL/GenBank/DDBJ whole genome shotgun (WGS) entry which is preliminary data.</text>
</comment>
<sequence length="553" mass="59184">MNTWTQVYDPFGNIWISAAVALIPIIFFFLALAVFRMKGYVAGFITVVLTILVALFAYKMPFTMAMAATGYGFLYGLWPIAWIIIMSVFLYKISVKTGQFDVIRASVLSITNDHRLLVILIGFSFGAFLEGAAGFGAPVAITAALLAGLGLNPLYAAGLCLIANTAPVAFGAMGIPITVAGQVTGIDPHKIGQMAGHQLPFLSLFVPFFIVFLMDGFKGVRQTWPALFVAGSSFAITQFITATFLGPELPDITSALVSLVSLSLFLKVWQPKEIYQSKEANSEVAATTTATSMPKLTVGKVVKAWSPFIILTVMVVIWSQSFFKALFAPGGALESLVFKFEIPGLHNLVMKAEPIVNKPTPYEAILKLDILSATGTAILIACIISIFILKMSAKDAVVTFKETLNELKMPILSIGFVLGFAFIANYSGLSSTLALALAGTGGLFPFFSPFLGWIGVFLTGSDTSANALFSNLQAITAQQVGVSEVLLVAANTTGGVTGKMISPQSIAIACAAVGLAGKESDLFRFTVKHSLFFVIIVGIMTYVQAYYLTWMIP</sequence>
<evidence type="ECO:0000256" key="3">
    <source>
        <dbReference type="ARBA" id="ARBA00022448"/>
    </source>
</evidence>
<dbReference type="PATRIC" id="fig|1396.535.peg.1436"/>
<feature type="transmembrane region" description="Helical" evidence="8">
    <location>
        <begin position="304"/>
        <end position="323"/>
    </location>
</feature>
<keyword evidence="7 8" id="KW-0472">Membrane</keyword>
<evidence type="ECO:0000256" key="4">
    <source>
        <dbReference type="ARBA" id="ARBA00022475"/>
    </source>
</evidence>
<dbReference type="GO" id="GO:0015129">
    <property type="term" value="F:lactate transmembrane transporter activity"/>
    <property type="evidence" value="ECO:0007669"/>
    <property type="project" value="UniProtKB-UniRule"/>
</dbReference>
<feature type="transmembrane region" description="Helical" evidence="8">
    <location>
        <begin position="531"/>
        <end position="552"/>
    </location>
</feature>
<dbReference type="InterPro" id="IPR003804">
    <property type="entry name" value="Lactate_perm"/>
</dbReference>
<keyword evidence="6 8" id="KW-1133">Transmembrane helix</keyword>
<feature type="transmembrane region" description="Helical" evidence="8">
    <location>
        <begin position="12"/>
        <end position="34"/>
    </location>
</feature>
<feature type="transmembrane region" description="Helical" evidence="8">
    <location>
        <begin position="226"/>
        <end position="246"/>
    </location>
</feature>
<organism evidence="9 10">
    <name type="scientific">Bacillus cereus</name>
    <dbReference type="NCBI Taxonomy" id="1396"/>
    <lineage>
        <taxon>Bacteria</taxon>
        <taxon>Bacillati</taxon>
        <taxon>Bacillota</taxon>
        <taxon>Bacilli</taxon>
        <taxon>Bacillales</taxon>
        <taxon>Bacillaceae</taxon>
        <taxon>Bacillus</taxon>
        <taxon>Bacillus cereus group</taxon>
    </lineage>
</organism>
<gene>
    <name evidence="9" type="ORF">B4088_4351</name>
</gene>
<name>A0A164M3T4_BACCE</name>
<protein>
    <recommendedName>
        <fullName evidence="8">L-lactate permease</fullName>
    </recommendedName>
</protein>
<dbReference type="GO" id="GO:0015295">
    <property type="term" value="F:solute:proton symporter activity"/>
    <property type="evidence" value="ECO:0007669"/>
    <property type="project" value="TreeGrafter"/>
</dbReference>
<comment type="subcellular location">
    <subcellularLocation>
        <location evidence="1 8">Cell membrane</location>
        <topology evidence="1 8">Multi-pass membrane protein</topology>
    </subcellularLocation>
</comment>
<comment type="similarity">
    <text evidence="2 8">Belongs to the lactate permease family.</text>
</comment>
<dbReference type="RefSeq" id="WP_063262273.1">
    <property type="nucleotide sequence ID" value="NZ_LJKE01000084.1"/>
</dbReference>
<dbReference type="PANTHER" id="PTHR30003:SF0">
    <property type="entry name" value="GLYCOLATE PERMEASE GLCA-RELATED"/>
    <property type="match status" value="1"/>
</dbReference>
<reference evidence="9 10" key="1">
    <citation type="submission" date="2015-09" db="EMBL/GenBank/DDBJ databases">
        <title>Bacillus cereus food isolates.</title>
        <authorList>
            <person name="Boekhorst J."/>
        </authorList>
    </citation>
    <scope>NUCLEOTIDE SEQUENCE [LARGE SCALE GENOMIC DNA]</scope>
    <source>
        <strain evidence="9 10">B4088</strain>
    </source>
</reference>
<dbReference type="EMBL" id="LJKE01000084">
    <property type="protein sequence ID" value="KZD58069.1"/>
    <property type="molecule type" value="Genomic_DNA"/>
</dbReference>
<evidence type="ECO:0000313" key="10">
    <source>
        <dbReference type="Proteomes" id="UP000076482"/>
    </source>
</evidence>
<proteinExistence type="inferred from homology"/>
<evidence type="ECO:0000256" key="6">
    <source>
        <dbReference type="ARBA" id="ARBA00022989"/>
    </source>
</evidence>
<dbReference type="GO" id="GO:0005886">
    <property type="term" value="C:plasma membrane"/>
    <property type="evidence" value="ECO:0007669"/>
    <property type="project" value="UniProtKB-SubCell"/>
</dbReference>
<evidence type="ECO:0000313" key="9">
    <source>
        <dbReference type="EMBL" id="KZD58069.1"/>
    </source>
</evidence>
<dbReference type="NCBIfam" id="TIGR00795">
    <property type="entry name" value="lctP"/>
    <property type="match status" value="1"/>
</dbReference>
<evidence type="ECO:0000256" key="7">
    <source>
        <dbReference type="ARBA" id="ARBA00023136"/>
    </source>
</evidence>
<feature type="transmembrane region" description="Helical" evidence="8">
    <location>
        <begin position="116"/>
        <end position="147"/>
    </location>
</feature>
<feature type="transmembrane region" description="Helical" evidence="8">
    <location>
        <begin position="433"/>
        <end position="458"/>
    </location>
</feature>
<dbReference type="Proteomes" id="UP000076482">
    <property type="component" value="Unassembled WGS sequence"/>
</dbReference>
<feature type="transmembrane region" description="Helical" evidence="8">
    <location>
        <begin position="370"/>
        <end position="389"/>
    </location>
</feature>
<keyword evidence="3 8" id="KW-0813">Transport</keyword>
<evidence type="ECO:0000256" key="2">
    <source>
        <dbReference type="ARBA" id="ARBA00010100"/>
    </source>
</evidence>
<dbReference type="Pfam" id="PF02652">
    <property type="entry name" value="Lactate_perm"/>
    <property type="match status" value="1"/>
</dbReference>
<dbReference type="PANTHER" id="PTHR30003">
    <property type="entry name" value="L-LACTATE PERMEASE"/>
    <property type="match status" value="1"/>
</dbReference>
<dbReference type="AlphaFoldDB" id="A0A164M3T4"/>
<accession>A0A164M3T4</accession>
<feature type="transmembrane region" description="Helical" evidence="8">
    <location>
        <begin position="409"/>
        <end position="427"/>
    </location>
</feature>
<evidence type="ECO:0000256" key="5">
    <source>
        <dbReference type="ARBA" id="ARBA00022692"/>
    </source>
</evidence>